<keyword evidence="3" id="KW-1185">Reference proteome</keyword>
<keyword evidence="1" id="KW-1133">Transmembrane helix</keyword>
<feature type="transmembrane region" description="Helical" evidence="1">
    <location>
        <begin position="24"/>
        <end position="46"/>
    </location>
</feature>
<keyword evidence="1" id="KW-0472">Membrane</keyword>
<comment type="caution">
    <text evidence="2">The sequence shown here is derived from an EMBL/GenBank/DDBJ whole genome shotgun (WGS) entry which is preliminary data.</text>
</comment>
<evidence type="ECO:0000313" key="2">
    <source>
        <dbReference type="EMBL" id="TGL61174.1"/>
    </source>
</evidence>
<protein>
    <submittedName>
        <fullName evidence="2">Uncharacterized protein</fullName>
    </submittedName>
</protein>
<sequence>METKDVLEITQTINTFYESSWNKLLFFIGIMFTVIGVIIPLVGQWLQRRASNLKTEELRKQIAQETANSQLQILKVFEEKFEELKKDLEKKLLETEVSAESKVNKTLGGLFQLQGNISKEGENHLLACSSYVYAILSYVESTEELNLGRVLRMLPETLKNLQRSDFDQLIELEENIEIMLANLERINENDRYTDSIRSIKQEYLNSKNRTLTN</sequence>
<reference evidence="2" key="1">
    <citation type="journal article" date="2019" name="PLoS Negl. Trop. Dis.">
        <title>Revisiting the worldwide diversity of Leptospira species in the environment.</title>
        <authorList>
            <person name="Vincent A.T."/>
            <person name="Schiettekatte O."/>
            <person name="Bourhy P."/>
            <person name="Veyrier F.J."/>
            <person name="Picardeau M."/>
        </authorList>
    </citation>
    <scope>NUCLEOTIDE SEQUENCE [LARGE SCALE GENOMIC DNA]</scope>
    <source>
        <strain evidence="2">201702455</strain>
    </source>
</reference>
<gene>
    <name evidence="2" type="ORF">EHQ64_11195</name>
</gene>
<dbReference type="EMBL" id="RQGF01000027">
    <property type="protein sequence ID" value="TGL61174.1"/>
    <property type="molecule type" value="Genomic_DNA"/>
</dbReference>
<keyword evidence="1" id="KW-0812">Transmembrane</keyword>
<name>A0A4R9K796_9LEPT</name>
<evidence type="ECO:0000256" key="1">
    <source>
        <dbReference type="SAM" id="Phobius"/>
    </source>
</evidence>
<proteinExistence type="predicted"/>
<dbReference type="OrthoDB" id="9816085at2"/>
<dbReference type="Proteomes" id="UP000297762">
    <property type="component" value="Unassembled WGS sequence"/>
</dbReference>
<organism evidence="2 3">
    <name type="scientific">Leptospira sarikeiensis</name>
    <dbReference type="NCBI Taxonomy" id="2484943"/>
    <lineage>
        <taxon>Bacteria</taxon>
        <taxon>Pseudomonadati</taxon>
        <taxon>Spirochaetota</taxon>
        <taxon>Spirochaetia</taxon>
        <taxon>Leptospirales</taxon>
        <taxon>Leptospiraceae</taxon>
        <taxon>Leptospira</taxon>
    </lineage>
</organism>
<accession>A0A4R9K796</accession>
<dbReference type="RefSeq" id="WP_135649578.1">
    <property type="nucleotide sequence ID" value="NZ_RQGF01000027.1"/>
</dbReference>
<dbReference type="AlphaFoldDB" id="A0A4R9K796"/>
<evidence type="ECO:0000313" key="3">
    <source>
        <dbReference type="Proteomes" id="UP000297762"/>
    </source>
</evidence>